<organism evidence="3 4">
    <name type="scientific">Funneliformis mosseae</name>
    <name type="common">Endomycorrhizal fungus</name>
    <name type="synonym">Glomus mosseae</name>
    <dbReference type="NCBI Taxonomy" id="27381"/>
    <lineage>
        <taxon>Eukaryota</taxon>
        <taxon>Fungi</taxon>
        <taxon>Fungi incertae sedis</taxon>
        <taxon>Mucoromycota</taxon>
        <taxon>Glomeromycotina</taxon>
        <taxon>Glomeromycetes</taxon>
        <taxon>Glomerales</taxon>
        <taxon>Glomeraceae</taxon>
        <taxon>Funneliformis</taxon>
    </lineage>
</organism>
<feature type="compositionally biased region" description="Basic residues" evidence="1">
    <location>
        <begin position="143"/>
        <end position="155"/>
    </location>
</feature>
<dbReference type="PROSITE" id="PS50934">
    <property type="entry name" value="SWIRM"/>
    <property type="match status" value="1"/>
</dbReference>
<feature type="non-terminal residue" evidence="3">
    <location>
        <position position="326"/>
    </location>
</feature>
<reference evidence="3" key="1">
    <citation type="submission" date="2021-06" db="EMBL/GenBank/DDBJ databases">
        <authorList>
            <person name="Kallberg Y."/>
            <person name="Tangrot J."/>
            <person name="Rosling A."/>
        </authorList>
    </citation>
    <scope>NUCLEOTIDE SEQUENCE</scope>
    <source>
        <strain evidence="3">87-6 pot B 2015</strain>
    </source>
</reference>
<evidence type="ECO:0000313" key="3">
    <source>
        <dbReference type="EMBL" id="CAG8685285.1"/>
    </source>
</evidence>
<dbReference type="FunFam" id="1.10.10.10:FF:000087">
    <property type="entry name" value="Transcriptional adapter 2"/>
    <property type="match status" value="1"/>
</dbReference>
<dbReference type="EMBL" id="CAJVPP010007191">
    <property type="protein sequence ID" value="CAG8685285.1"/>
    <property type="molecule type" value="Genomic_DNA"/>
</dbReference>
<dbReference type="InterPro" id="IPR007526">
    <property type="entry name" value="SWIRM"/>
</dbReference>
<dbReference type="Proteomes" id="UP000789375">
    <property type="component" value="Unassembled WGS sequence"/>
</dbReference>
<dbReference type="GO" id="GO:0010468">
    <property type="term" value="P:regulation of gene expression"/>
    <property type="evidence" value="ECO:0007669"/>
    <property type="project" value="UniProtKB-ARBA"/>
</dbReference>
<dbReference type="InterPro" id="IPR036388">
    <property type="entry name" value="WH-like_DNA-bd_sf"/>
</dbReference>
<sequence>VYQLGCLLSPMTFVFNKNNFNAPTPLVTKPRNNINFCPFNSSTKSNTMVSFVNDIKSNTKTPFVTNFKNSTIEPFVTENNSNVITPLNNKTKTNKVRWKLSEAPQQILQLFNDPNAAIVSDNSLTNNDGNSSSIDGTTESHLRRSNVKRSKRNSFRKQMYPRRSPDSSSDDDDYVLRVNIYEIYRKNPNLLLKTLKESKEVEQKPKENPFVLSLNELIYKIILLNINHNSLNFTKCRITWHNGSKPLYIKDLEGYNLLHDEERKVCSTLRMPPLQYLRGKLAILNAAEEFQSNNKIFKKVDAQHLVNFDVNKASKLWQFFNRLGWI</sequence>
<dbReference type="InterPro" id="IPR009057">
    <property type="entry name" value="Homeodomain-like_sf"/>
</dbReference>
<name>A0A9N9ELS3_FUNMO</name>
<evidence type="ECO:0000313" key="4">
    <source>
        <dbReference type="Proteomes" id="UP000789375"/>
    </source>
</evidence>
<keyword evidence="4" id="KW-1185">Reference proteome</keyword>
<feature type="domain" description="SWIRM" evidence="2">
    <location>
        <begin position="238"/>
        <end position="326"/>
    </location>
</feature>
<proteinExistence type="predicted"/>
<protein>
    <submittedName>
        <fullName evidence="3">9958_t:CDS:1</fullName>
    </submittedName>
</protein>
<gene>
    <name evidence="3" type="ORF">FMOSSE_LOCUS13103</name>
</gene>
<evidence type="ECO:0000259" key="2">
    <source>
        <dbReference type="PROSITE" id="PS50934"/>
    </source>
</evidence>
<feature type="compositionally biased region" description="Polar residues" evidence="1">
    <location>
        <begin position="121"/>
        <end position="139"/>
    </location>
</feature>
<dbReference type="Gene3D" id="1.10.10.10">
    <property type="entry name" value="Winged helix-like DNA-binding domain superfamily/Winged helix DNA-binding domain"/>
    <property type="match status" value="1"/>
</dbReference>
<accession>A0A9N9ELS3</accession>
<evidence type="ECO:0000256" key="1">
    <source>
        <dbReference type="SAM" id="MobiDB-lite"/>
    </source>
</evidence>
<feature type="region of interest" description="Disordered" evidence="1">
    <location>
        <begin position="121"/>
        <end position="170"/>
    </location>
</feature>
<dbReference type="SUPFAM" id="SSF46689">
    <property type="entry name" value="Homeodomain-like"/>
    <property type="match status" value="1"/>
</dbReference>
<dbReference type="AlphaFoldDB" id="A0A9N9ELS3"/>
<comment type="caution">
    <text evidence="3">The sequence shown here is derived from an EMBL/GenBank/DDBJ whole genome shotgun (WGS) entry which is preliminary data.</text>
</comment>
<dbReference type="Pfam" id="PF04433">
    <property type="entry name" value="SWIRM"/>
    <property type="match status" value="1"/>
</dbReference>